<comment type="caution">
    <text evidence="1">The sequence shown here is derived from an EMBL/GenBank/DDBJ whole genome shotgun (WGS) entry which is preliminary data.</text>
</comment>
<proteinExistence type="predicted"/>
<evidence type="ECO:0000313" key="1">
    <source>
        <dbReference type="EMBL" id="KAG5575913.1"/>
    </source>
</evidence>
<organism evidence="1 2">
    <name type="scientific">Solanum commersonii</name>
    <name type="common">Commerson's wild potato</name>
    <name type="synonym">Commerson's nightshade</name>
    <dbReference type="NCBI Taxonomy" id="4109"/>
    <lineage>
        <taxon>Eukaryota</taxon>
        <taxon>Viridiplantae</taxon>
        <taxon>Streptophyta</taxon>
        <taxon>Embryophyta</taxon>
        <taxon>Tracheophyta</taxon>
        <taxon>Spermatophyta</taxon>
        <taxon>Magnoliopsida</taxon>
        <taxon>eudicotyledons</taxon>
        <taxon>Gunneridae</taxon>
        <taxon>Pentapetalae</taxon>
        <taxon>asterids</taxon>
        <taxon>lamiids</taxon>
        <taxon>Solanales</taxon>
        <taxon>Solanaceae</taxon>
        <taxon>Solanoideae</taxon>
        <taxon>Solaneae</taxon>
        <taxon>Solanum</taxon>
    </lineage>
</organism>
<sequence length="72" mass="8480">MVKLKKRALGKTNSLQIAEFIITSTQEEDASCSQIWTLDHEASINSLRFDEDRRDYVVCHQKVVLFMRLQMY</sequence>
<keyword evidence="2" id="KW-1185">Reference proteome</keyword>
<protein>
    <submittedName>
        <fullName evidence="1">Uncharacterized protein</fullName>
    </submittedName>
</protein>
<gene>
    <name evidence="1" type="ORF">H5410_056047</name>
</gene>
<accession>A0A9J5WJ77</accession>
<dbReference type="Proteomes" id="UP000824120">
    <property type="component" value="Chromosome 11"/>
</dbReference>
<dbReference type="AlphaFoldDB" id="A0A9J5WJ77"/>
<dbReference type="EMBL" id="JACXVP010000011">
    <property type="protein sequence ID" value="KAG5575913.1"/>
    <property type="molecule type" value="Genomic_DNA"/>
</dbReference>
<reference evidence="1 2" key="1">
    <citation type="submission" date="2020-09" db="EMBL/GenBank/DDBJ databases">
        <title>De no assembly of potato wild relative species, Solanum commersonii.</title>
        <authorList>
            <person name="Cho K."/>
        </authorList>
    </citation>
    <scope>NUCLEOTIDE SEQUENCE [LARGE SCALE GENOMIC DNA]</scope>
    <source>
        <strain evidence="1">LZ3.2</strain>
        <tissue evidence="1">Leaf</tissue>
    </source>
</reference>
<evidence type="ECO:0000313" key="2">
    <source>
        <dbReference type="Proteomes" id="UP000824120"/>
    </source>
</evidence>
<name>A0A9J5WJ77_SOLCO</name>